<evidence type="ECO:0000313" key="2">
    <source>
        <dbReference type="EMBL" id="KWT64578.1"/>
    </source>
</evidence>
<organism evidence="2 3">
    <name type="scientific">Hyphomicrobium sulfonivorans</name>
    <dbReference type="NCBI Taxonomy" id="121290"/>
    <lineage>
        <taxon>Bacteria</taxon>
        <taxon>Pseudomonadati</taxon>
        <taxon>Pseudomonadota</taxon>
        <taxon>Alphaproteobacteria</taxon>
        <taxon>Hyphomicrobiales</taxon>
        <taxon>Hyphomicrobiaceae</taxon>
        <taxon>Hyphomicrobium</taxon>
    </lineage>
</organism>
<dbReference type="AlphaFoldDB" id="A0A109B9A8"/>
<dbReference type="OrthoDB" id="8448101at2"/>
<reference evidence="2 3" key="1">
    <citation type="submission" date="2015-10" db="EMBL/GenBank/DDBJ databases">
        <title>Transcriptomic analysis of a linuron degrading triple-species bacterial consortium.</title>
        <authorList>
            <person name="Albers P."/>
        </authorList>
    </citation>
    <scope>NUCLEOTIDE SEQUENCE [LARGE SCALE GENOMIC DNA]</scope>
    <source>
        <strain evidence="2 3">WDL6</strain>
    </source>
</reference>
<gene>
    <name evidence="2" type="ORF">APY04_3246</name>
</gene>
<proteinExistence type="predicted"/>
<evidence type="ECO:0000256" key="1">
    <source>
        <dbReference type="SAM" id="MobiDB-lite"/>
    </source>
</evidence>
<accession>A0A109B9A8</accession>
<sequence>MAAVAPAMLSAPASAQELSEKATRTFMEYSWTLTPERFTKPNGETILIDKSKRDEVQVPLEVAREVIRAGRLSAHAQACGLAKEQGDNHNSLMRRHLDSKRWSPQQIVYINQLHLTVVMLLTGRIKLVEKGEGEGTDKEVVVAEEAQKNNQTCSAEQKEKVKEMIAAYVKSGPALASSDKPATGSAAATGSTTVVPKTTAE</sequence>
<evidence type="ECO:0000313" key="3">
    <source>
        <dbReference type="Proteomes" id="UP000059074"/>
    </source>
</evidence>
<dbReference type="PATRIC" id="fig|121290.4.peg.2088"/>
<dbReference type="Proteomes" id="UP000059074">
    <property type="component" value="Unassembled WGS sequence"/>
</dbReference>
<comment type="caution">
    <text evidence="2">The sequence shown here is derived from an EMBL/GenBank/DDBJ whole genome shotgun (WGS) entry which is preliminary data.</text>
</comment>
<dbReference type="RefSeq" id="WP_157066863.1">
    <property type="nucleotide sequence ID" value="NZ_LMTR01000091.1"/>
</dbReference>
<feature type="region of interest" description="Disordered" evidence="1">
    <location>
        <begin position="173"/>
        <end position="201"/>
    </location>
</feature>
<keyword evidence="3" id="KW-1185">Reference proteome</keyword>
<name>A0A109B9A8_HYPSL</name>
<dbReference type="STRING" id="121290.APY04_3246"/>
<feature type="compositionally biased region" description="Low complexity" evidence="1">
    <location>
        <begin position="182"/>
        <end position="193"/>
    </location>
</feature>
<dbReference type="EMBL" id="LMTR01000091">
    <property type="protein sequence ID" value="KWT64578.1"/>
    <property type="molecule type" value="Genomic_DNA"/>
</dbReference>
<protein>
    <submittedName>
        <fullName evidence="2">Uncharacterized protein</fullName>
    </submittedName>
</protein>